<dbReference type="Gene3D" id="6.10.250.2520">
    <property type="match status" value="1"/>
</dbReference>
<feature type="compositionally biased region" description="Polar residues" evidence="20">
    <location>
        <begin position="1537"/>
        <end position="1550"/>
    </location>
</feature>
<reference evidence="24" key="2">
    <citation type="submission" date="2025-08" db="UniProtKB">
        <authorList>
            <consortium name="Ensembl"/>
        </authorList>
    </citation>
    <scope>IDENTIFICATION</scope>
</reference>
<dbReference type="CDD" id="cd22727">
    <property type="entry name" value="FHA_KIF1B"/>
    <property type="match status" value="1"/>
</dbReference>
<dbReference type="Pfam" id="PF12423">
    <property type="entry name" value="KIF1B"/>
    <property type="match status" value="1"/>
</dbReference>
<dbReference type="SUPFAM" id="SSF52540">
    <property type="entry name" value="P-loop containing nucleoside triphosphate hydrolases"/>
    <property type="match status" value="1"/>
</dbReference>
<dbReference type="InterPro" id="IPR036961">
    <property type="entry name" value="Kinesin_motor_dom_sf"/>
</dbReference>
<feature type="domain" description="FHA" evidence="22">
    <location>
        <begin position="539"/>
        <end position="595"/>
    </location>
</feature>
<dbReference type="InterPro" id="IPR008984">
    <property type="entry name" value="SMAD_FHA_dom_sf"/>
</dbReference>
<dbReference type="Gene3D" id="2.30.29.30">
    <property type="entry name" value="Pleckstrin-homology domain (PH domain)/Phosphotyrosine-binding domain (PTB)"/>
    <property type="match status" value="1"/>
</dbReference>
<dbReference type="InterPro" id="IPR001849">
    <property type="entry name" value="PH_domain"/>
</dbReference>
<keyword evidence="7 18" id="KW-0067">ATP-binding</keyword>
<keyword evidence="11 18" id="KW-0505">Motor protein</keyword>
<evidence type="ECO:0000256" key="16">
    <source>
        <dbReference type="ARBA" id="ARBA00050273"/>
    </source>
</evidence>
<evidence type="ECO:0000256" key="12">
    <source>
        <dbReference type="ARBA" id="ARBA00023212"/>
    </source>
</evidence>
<evidence type="ECO:0000259" key="22">
    <source>
        <dbReference type="PROSITE" id="PS50006"/>
    </source>
</evidence>
<dbReference type="Pfam" id="PF00498">
    <property type="entry name" value="FHA"/>
    <property type="match status" value="1"/>
</dbReference>
<dbReference type="InterPro" id="IPR022140">
    <property type="entry name" value="Kinesin-like_KIF1-typ"/>
</dbReference>
<evidence type="ECO:0000313" key="25">
    <source>
        <dbReference type="Proteomes" id="UP000694400"/>
    </source>
</evidence>
<evidence type="ECO:0000256" key="6">
    <source>
        <dbReference type="ARBA" id="ARBA00022741"/>
    </source>
</evidence>
<dbReference type="InterPro" id="IPR049780">
    <property type="entry name" value="PH_KIFIA_KIFIB"/>
</dbReference>
<dbReference type="SUPFAM" id="SSF49879">
    <property type="entry name" value="SMAD/FHA domain"/>
    <property type="match status" value="1"/>
</dbReference>
<dbReference type="InterPro" id="IPR019821">
    <property type="entry name" value="Kinesin_motor_CS"/>
</dbReference>
<dbReference type="GO" id="GO:0005874">
    <property type="term" value="C:microtubule"/>
    <property type="evidence" value="ECO:0007669"/>
    <property type="project" value="UniProtKB-KW"/>
</dbReference>
<dbReference type="PROSITE" id="PS50003">
    <property type="entry name" value="PH_DOMAIN"/>
    <property type="match status" value="1"/>
</dbReference>
<reference evidence="24" key="3">
    <citation type="submission" date="2025-09" db="UniProtKB">
        <authorList>
            <consortium name="Ensembl"/>
        </authorList>
    </citation>
    <scope>IDENTIFICATION</scope>
</reference>
<dbReference type="Gene3D" id="3.40.850.10">
    <property type="entry name" value="Kinesin motor domain"/>
    <property type="match status" value="1"/>
</dbReference>
<feature type="binding site" evidence="18">
    <location>
        <begin position="97"/>
        <end position="104"/>
    </location>
    <ligand>
        <name>ATP</name>
        <dbReference type="ChEBI" id="CHEBI:30616"/>
    </ligand>
</feature>
<evidence type="ECO:0000256" key="20">
    <source>
        <dbReference type="SAM" id="MobiDB-lite"/>
    </source>
</evidence>
<evidence type="ECO:0000256" key="14">
    <source>
        <dbReference type="ARBA" id="ARBA00023329"/>
    </source>
</evidence>
<dbReference type="PANTHER" id="PTHR47117:SF4">
    <property type="entry name" value="KINESIN-LIKE PROTEIN KIF1B ISOFORM X1"/>
    <property type="match status" value="1"/>
</dbReference>
<evidence type="ECO:0000256" key="9">
    <source>
        <dbReference type="ARBA" id="ARBA00023054"/>
    </source>
</evidence>
<evidence type="ECO:0000256" key="4">
    <source>
        <dbReference type="ARBA" id="ARBA00022553"/>
    </source>
</evidence>
<dbReference type="Ensembl" id="ENSAPLT00020028386.1">
    <property type="protein sequence ID" value="ENSAPLP00020026350.1"/>
    <property type="gene ID" value="ENSAPLG00020013025.1"/>
</dbReference>
<dbReference type="GO" id="GO:0008574">
    <property type="term" value="F:plus-end-directed microtubule motor activity"/>
    <property type="evidence" value="ECO:0007669"/>
    <property type="project" value="UniProtKB-EC"/>
</dbReference>
<evidence type="ECO:0000256" key="18">
    <source>
        <dbReference type="PROSITE-ProRule" id="PRU00283"/>
    </source>
</evidence>
<feature type="coiled-coil region" evidence="19">
    <location>
        <begin position="658"/>
        <end position="714"/>
    </location>
</feature>
<keyword evidence="12" id="KW-0206">Cytoskeleton</keyword>
<reference evidence="24" key="1">
    <citation type="submission" date="2019-08" db="EMBL/GenBank/DDBJ databases">
        <title>Three high-quality genomes provides insights into domestication of ducks.</title>
        <authorList>
            <person name="Hou Z.C."/>
            <person name="Zhu F."/>
            <person name="Yin Z.T."/>
            <person name="Zhang F."/>
        </authorList>
    </citation>
    <scope>NUCLEOTIDE SEQUENCE [LARGE SCALE GENOMIC DNA]</scope>
</reference>
<dbReference type="SMART" id="SM00129">
    <property type="entry name" value="KISc"/>
    <property type="match status" value="1"/>
</dbReference>
<dbReference type="CDD" id="cd01365">
    <property type="entry name" value="KISc_KIF1A_KIF1B"/>
    <property type="match status" value="1"/>
</dbReference>
<sequence>MSGASVKVAVRVRPFNSRETSKESKCIIQMQGNSTSIINPKNPKEAPKSFSFDYSYWSHTSPEDPCFASQSRVYNDIGKEMLLHAFEGYNVCIFAYGQTGAGKSYTMMGKQEESQAGIIPQLCEELFEKINDNSNEEMSYSVEVSYMEIYCERVRDLLNPKNKGNLRVREHPLLGPYVEDLSKLAVTSYTDIADLMDAGNKARTVAATNMNETSSRSHAVFTIVFTQKKHDAETDLSTEKVSKISLVDLAGSERADSTGAKGTRLKEGANINKSLTTLGKVISALAEVVSTSKKKKKTDFIPYRDSVLTWLLRENLGGNSRTAMVAALSPADINYDETLSTLRYADRAKQIKCNAVINEDPNAKLVRELKEEVTRLKDLLRAQGLGDIIDNLKDFQNNKHRYLLASENQRPGNFSTASMGSLTASPSSCSLSSQVGLTSVSSIQERIMSTPGGEEAIERLKESEKIIAELNETWEEKLRKTEAIRMEREALLAEMGVAIREDGGTLGVFSPKKTPHLVNLNEDPLMSECLLYYIKDGITRVGQADAERRQDIVLSGAHIKEEHCIFRSERNNNGEVIVTLEPCERSETYVNGKRVVQPVQLRSGNRIIMGKNHVFRFNHPEQARAEREKTPSAETPSEPVDWTFAQRELLEKQGIDMKQEMEKRLQEMEILYKKEKEEADLLLEQQRLDYESKLQALQKQVETRSLAAETTEEEEEEEEVPWTRHEYELAQWAFRKWKFHQFTSLRDLLWGNAVYLKEANAISVELKKKVQFQFVLLTDTLYSPLPPELLPTEVEKTRDNRPFPRTVVAVEVQDLKNGATHYWSLEKLKQRLDLMREMYDRAGEMASSTQDESESTMTGSDPFYDRFHWFKLVGSSPIFHGCVNERLADRTPSPTFSTADSDITELADEQQDEMEDFDDEAFVDDTGSDAGTEEGSDLFNDGHDPFYDRSPWFILVGRAFVYLSNLLYPVPLIHRVAVVSEKGEVRGFLRVAVQAIAADEEAPDYGSGIRQSGTAKISFDNEYFDKSDFSSVAMTRSGLSLEELRIVEGQGQNSEVITPPEEINRINELDLKSATLLDGKMTMEGFTEEIGNHLKLGSVFTFRVTVLQASGILPEYADIFCQFNFLHRHDEAFSTEPLKNNGRGTPLGFYHVQNIAVEVTESFVEYIKTKPIVFEVFGHYQQHPLHLQGQDLNSPPQPSRRFFPPPMPLSKPVPATKLNTMSKPSLGQSVSKYDLLVWFEISELEPTGEYIPAIVDHTGGLPCQGTFLLHQGIQRRITVTIIHEKGNELHWKDVRELVVGRIRNKAEVDEAAVDAILSLNIISAKYLKSSHSSSRTFYRFEAVWDSSLHNSLLLNRVTPYGEKIYMTLSAYLELDHCIQPAVITKDVCMVFYSRDAKISPPRSLRNLFGSGYSKSPDSNRVTGIYELSLCKMADTGSPGMQRRRRKVLDTSVAYVRGEENLAGWRPRGDSLILEHQWELEKLELLHEVEKTRHFLLLREKLGDSIPKSLSDSLSPSLSSGTLSTSTSISSQISTTTFESAVTPSESSGYDSTDIESLVDREKELATKCLQLLTHTFNREFNQVYNSISDCKLSDISPIGRDPSVCNSIDQKTPEANSRASSPCHEMEQFQIIPAVESSYLARAGKNEFLNLVPDIEEIRPGSVVSKKGYLHFKEPLSSSWAKHFVVVRRPYVFIYNSDKDPVERGIINLSTAQVEYSEDQQAMVKTPNTFGVCTKHRGVLLQAINDKDMNDWLYAFNPLLAGTISVTSHFLFVILDSFSCM</sequence>
<organism evidence="24 25">
    <name type="scientific">Anas platyrhynchos</name>
    <name type="common">Mallard</name>
    <name type="synonym">Anas boschas</name>
    <dbReference type="NCBI Taxonomy" id="8839"/>
    <lineage>
        <taxon>Eukaryota</taxon>
        <taxon>Metazoa</taxon>
        <taxon>Chordata</taxon>
        <taxon>Craniata</taxon>
        <taxon>Vertebrata</taxon>
        <taxon>Euteleostomi</taxon>
        <taxon>Archelosauria</taxon>
        <taxon>Archosauria</taxon>
        <taxon>Dinosauria</taxon>
        <taxon>Saurischia</taxon>
        <taxon>Theropoda</taxon>
        <taxon>Coelurosauria</taxon>
        <taxon>Aves</taxon>
        <taxon>Neognathae</taxon>
        <taxon>Galloanserae</taxon>
        <taxon>Anseriformes</taxon>
        <taxon>Anatidae</taxon>
        <taxon>Anatinae</taxon>
        <taxon>Anas</taxon>
    </lineage>
</organism>
<evidence type="ECO:0000259" key="21">
    <source>
        <dbReference type="PROSITE" id="PS50003"/>
    </source>
</evidence>
<keyword evidence="13" id="KW-0413">Isomerase</keyword>
<dbReference type="Pfam" id="PF00225">
    <property type="entry name" value="Kinesin"/>
    <property type="match status" value="1"/>
</dbReference>
<feature type="region of interest" description="Disordered" evidence="20">
    <location>
        <begin position="1533"/>
        <end position="1554"/>
    </location>
</feature>
<dbReference type="EC" id="5.6.1.3" evidence="17"/>
<evidence type="ECO:0000256" key="2">
    <source>
        <dbReference type="ARBA" id="ARBA00004250"/>
    </source>
</evidence>
<keyword evidence="9 19" id="KW-0175">Coiled coil</keyword>
<dbReference type="InterPro" id="IPR032405">
    <property type="entry name" value="Kinesin_assoc"/>
</dbReference>
<keyword evidence="8" id="KW-0770">Synapse</keyword>
<dbReference type="InterPro" id="IPR011993">
    <property type="entry name" value="PH-like_dom_sf"/>
</dbReference>
<keyword evidence="3" id="KW-0963">Cytoplasm</keyword>
<dbReference type="InterPro" id="IPR027417">
    <property type="entry name" value="P-loop_NTPase"/>
</dbReference>
<evidence type="ECO:0000256" key="17">
    <source>
        <dbReference type="ARBA" id="ARBA00066390"/>
    </source>
</evidence>
<evidence type="ECO:0000256" key="5">
    <source>
        <dbReference type="ARBA" id="ARBA00022701"/>
    </source>
</evidence>
<dbReference type="GO" id="GO:0030658">
    <property type="term" value="C:transport vesicle membrane"/>
    <property type="evidence" value="ECO:0007669"/>
    <property type="project" value="UniProtKB-SubCell"/>
</dbReference>
<comment type="similarity">
    <text evidence="18">Belongs to the TRAFAC class myosin-kinesin ATPase superfamily. Kinesin family.</text>
</comment>
<evidence type="ECO:0000256" key="15">
    <source>
        <dbReference type="ARBA" id="ARBA00034103"/>
    </source>
</evidence>
<dbReference type="PROSITE" id="PS50067">
    <property type="entry name" value="KINESIN_MOTOR_2"/>
    <property type="match status" value="1"/>
</dbReference>
<dbReference type="GO" id="GO:0045202">
    <property type="term" value="C:synapse"/>
    <property type="evidence" value="ECO:0007669"/>
    <property type="project" value="UniProtKB-SubCell"/>
</dbReference>
<evidence type="ECO:0000256" key="7">
    <source>
        <dbReference type="ARBA" id="ARBA00022840"/>
    </source>
</evidence>
<dbReference type="PROSITE" id="PS00411">
    <property type="entry name" value="KINESIN_MOTOR_1"/>
    <property type="match status" value="1"/>
</dbReference>
<dbReference type="InterPro" id="IPR022164">
    <property type="entry name" value="Kinesin-like"/>
</dbReference>
<evidence type="ECO:0000256" key="8">
    <source>
        <dbReference type="ARBA" id="ARBA00023018"/>
    </source>
</evidence>
<evidence type="ECO:0000256" key="13">
    <source>
        <dbReference type="ARBA" id="ARBA00023235"/>
    </source>
</evidence>
<dbReference type="InterPro" id="IPR000253">
    <property type="entry name" value="FHA_dom"/>
</dbReference>
<dbReference type="InterPro" id="IPR001752">
    <property type="entry name" value="Kinesin_motor_dom"/>
</dbReference>
<comment type="subcellular location">
    <subcellularLocation>
        <location evidence="1">Cytoplasm</location>
        <location evidence="1">Cytoskeleton</location>
    </subcellularLocation>
    <subcellularLocation>
        <location evidence="2">Cytoplasmic vesicle</location>
        <location evidence="2">Secretory vesicle membrane</location>
    </subcellularLocation>
    <subcellularLocation>
        <location evidence="15">Synapse</location>
    </subcellularLocation>
</comment>
<keyword evidence="10" id="KW-0472">Membrane</keyword>
<dbReference type="GO" id="GO:0005524">
    <property type="term" value="F:ATP binding"/>
    <property type="evidence" value="ECO:0007669"/>
    <property type="project" value="UniProtKB-UniRule"/>
</dbReference>
<dbReference type="SMART" id="SM00240">
    <property type="entry name" value="FHA"/>
    <property type="match status" value="1"/>
</dbReference>
<keyword evidence="5" id="KW-0493">Microtubule</keyword>
<dbReference type="SUPFAM" id="SSF50729">
    <property type="entry name" value="PH domain-like"/>
    <property type="match status" value="1"/>
</dbReference>
<dbReference type="SMART" id="SM00233">
    <property type="entry name" value="PH"/>
    <property type="match status" value="1"/>
</dbReference>
<dbReference type="GO" id="GO:0008017">
    <property type="term" value="F:microtubule binding"/>
    <property type="evidence" value="ECO:0007669"/>
    <property type="project" value="InterPro"/>
</dbReference>
<evidence type="ECO:0000256" key="1">
    <source>
        <dbReference type="ARBA" id="ARBA00004245"/>
    </source>
</evidence>
<dbReference type="PROSITE" id="PS50006">
    <property type="entry name" value="FHA_DOMAIN"/>
    <property type="match status" value="1"/>
</dbReference>
<feature type="domain" description="Kinesin motor" evidence="23">
    <location>
        <begin position="5"/>
        <end position="351"/>
    </location>
</feature>
<evidence type="ECO:0000256" key="19">
    <source>
        <dbReference type="SAM" id="Coils"/>
    </source>
</evidence>
<evidence type="ECO:0000256" key="3">
    <source>
        <dbReference type="ARBA" id="ARBA00022490"/>
    </source>
</evidence>
<evidence type="ECO:0000256" key="10">
    <source>
        <dbReference type="ARBA" id="ARBA00023136"/>
    </source>
</evidence>
<dbReference type="CDD" id="cd01233">
    <property type="entry name" value="PH_KIFIA_KIFIB"/>
    <property type="match status" value="1"/>
</dbReference>
<dbReference type="Proteomes" id="UP000694400">
    <property type="component" value="Chromosome 21"/>
</dbReference>
<keyword evidence="14" id="KW-0968">Cytoplasmic vesicle</keyword>
<keyword evidence="6 18" id="KW-0547">Nucleotide-binding</keyword>
<dbReference type="Pfam" id="PF00169">
    <property type="entry name" value="PH"/>
    <property type="match status" value="1"/>
</dbReference>
<feature type="domain" description="PH" evidence="21">
    <location>
        <begin position="1663"/>
        <end position="1761"/>
    </location>
</feature>
<evidence type="ECO:0000256" key="11">
    <source>
        <dbReference type="ARBA" id="ARBA00023175"/>
    </source>
</evidence>
<keyword evidence="4" id="KW-0597">Phosphoprotein</keyword>
<evidence type="ECO:0000313" key="24">
    <source>
        <dbReference type="Ensembl" id="ENSAPLP00020026350.1"/>
    </source>
</evidence>
<dbReference type="Pfam" id="PF16183">
    <property type="entry name" value="Kinesin_assoc"/>
    <property type="match status" value="1"/>
</dbReference>
<dbReference type="Gene3D" id="2.60.200.20">
    <property type="match status" value="1"/>
</dbReference>
<protein>
    <recommendedName>
        <fullName evidence="17">plus-end-directed kinesin ATPase</fullName>
        <ecNumber evidence="17">5.6.1.3</ecNumber>
    </recommendedName>
</protein>
<dbReference type="GO" id="GO:0010970">
    <property type="term" value="P:transport along microtubule"/>
    <property type="evidence" value="ECO:0007669"/>
    <property type="project" value="UniProtKB-ARBA"/>
</dbReference>
<dbReference type="Pfam" id="PF12473">
    <property type="entry name" value="DUF3694"/>
    <property type="match status" value="1"/>
</dbReference>
<dbReference type="FunFam" id="2.30.29.30:FF:000023">
    <property type="entry name" value="Kinesin family member 1B"/>
    <property type="match status" value="1"/>
</dbReference>
<accession>A0A8B9TVE7</accession>
<dbReference type="PRINTS" id="PR00380">
    <property type="entry name" value="KINESINHEAVY"/>
</dbReference>
<dbReference type="FunFam" id="2.60.200.20:FF:000001">
    <property type="entry name" value="Kinesin family member 1B"/>
    <property type="match status" value="1"/>
</dbReference>
<comment type="catalytic activity">
    <reaction evidence="16">
        <text>ATP + H2O + a kinesin associated with a microtubule at position (n) = ADP + phosphate a kinesin associated with a microtubule at position (n+1, toward the plus end).</text>
        <dbReference type="EC" id="5.6.1.3"/>
    </reaction>
</comment>
<dbReference type="PANTHER" id="PTHR47117">
    <property type="entry name" value="STAR-RELATED LIPID TRANSFER PROTEIN 9"/>
    <property type="match status" value="1"/>
</dbReference>
<proteinExistence type="inferred from homology"/>
<dbReference type="FunFam" id="3.40.850.10:FF:000004">
    <property type="entry name" value="Kinesin-like protein isoform 2"/>
    <property type="match status" value="1"/>
</dbReference>
<name>A0A8B9TVE7_ANAPL</name>
<evidence type="ECO:0000259" key="23">
    <source>
        <dbReference type="PROSITE" id="PS50067"/>
    </source>
</evidence>